<keyword evidence="1" id="KW-0813">Transport</keyword>
<dbReference type="Gene3D" id="1.10.490.10">
    <property type="entry name" value="Globins"/>
    <property type="match status" value="1"/>
</dbReference>
<dbReference type="InterPro" id="IPR012292">
    <property type="entry name" value="Globin/Proto"/>
</dbReference>
<keyword evidence="1" id="KW-0408">Iron</keyword>
<dbReference type="EMBL" id="JAODUO010000336">
    <property type="protein sequence ID" value="KAK2182772.1"/>
    <property type="molecule type" value="Genomic_DNA"/>
</dbReference>
<protein>
    <recommendedName>
        <fullName evidence="2">Globin domain-containing protein</fullName>
    </recommendedName>
</protein>
<dbReference type="GO" id="GO:0020037">
    <property type="term" value="F:heme binding"/>
    <property type="evidence" value="ECO:0007669"/>
    <property type="project" value="InterPro"/>
</dbReference>
<dbReference type="SUPFAM" id="SSF46458">
    <property type="entry name" value="Globin-like"/>
    <property type="match status" value="1"/>
</dbReference>
<feature type="domain" description="Globin" evidence="2">
    <location>
        <begin position="3"/>
        <end position="86"/>
    </location>
</feature>
<dbReference type="Pfam" id="PF00042">
    <property type="entry name" value="Globin"/>
    <property type="match status" value="1"/>
</dbReference>
<evidence type="ECO:0000259" key="2">
    <source>
        <dbReference type="Pfam" id="PF00042"/>
    </source>
</evidence>
<evidence type="ECO:0000313" key="4">
    <source>
        <dbReference type="Proteomes" id="UP001209878"/>
    </source>
</evidence>
<comment type="similarity">
    <text evidence="1">Belongs to the globin family.</text>
</comment>
<dbReference type="GO" id="GO:0005344">
    <property type="term" value="F:oxygen carrier activity"/>
    <property type="evidence" value="ECO:0007669"/>
    <property type="project" value="UniProtKB-KW"/>
</dbReference>
<keyword evidence="1" id="KW-0349">Heme</keyword>
<dbReference type="InterPro" id="IPR000971">
    <property type="entry name" value="Globin"/>
</dbReference>
<keyword evidence="1" id="KW-0561">Oxygen transport</keyword>
<keyword evidence="4" id="KW-1185">Reference proteome</keyword>
<comment type="caution">
    <text evidence="3">The sequence shown here is derived from an EMBL/GenBank/DDBJ whole genome shotgun (WGS) entry which is preliminary data.</text>
</comment>
<name>A0AAD9L3V1_RIDPI</name>
<organism evidence="3 4">
    <name type="scientific">Ridgeia piscesae</name>
    <name type="common">Tubeworm</name>
    <dbReference type="NCBI Taxonomy" id="27915"/>
    <lineage>
        <taxon>Eukaryota</taxon>
        <taxon>Metazoa</taxon>
        <taxon>Spiralia</taxon>
        <taxon>Lophotrochozoa</taxon>
        <taxon>Annelida</taxon>
        <taxon>Polychaeta</taxon>
        <taxon>Sedentaria</taxon>
        <taxon>Canalipalpata</taxon>
        <taxon>Sabellida</taxon>
        <taxon>Siboglinidae</taxon>
        <taxon>Ridgeia</taxon>
    </lineage>
</organism>
<dbReference type="Proteomes" id="UP001209878">
    <property type="component" value="Unassembled WGS sequence"/>
</dbReference>
<evidence type="ECO:0000256" key="1">
    <source>
        <dbReference type="RuleBase" id="RU000356"/>
    </source>
</evidence>
<reference evidence="3" key="1">
    <citation type="journal article" date="2023" name="Mol. Biol. Evol.">
        <title>Third-Generation Sequencing Reveals the Adaptive Role of the Epigenome in Three Deep-Sea Polychaetes.</title>
        <authorList>
            <person name="Perez M."/>
            <person name="Aroh O."/>
            <person name="Sun Y."/>
            <person name="Lan Y."/>
            <person name="Juniper S.K."/>
            <person name="Young C.R."/>
            <person name="Angers B."/>
            <person name="Qian P.Y."/>
        </authorList>
    </citation>
    <scope>NUCLEOTIDE SEQUENCE</scope>
    <source>
        <strain evidence="3">R07B-5</strain>
    </source>
</reference>
<evidence type="ECO:0000313" key="3">
    <source>
        <dbReference type="EMBL" id="KAK2182772.1"/>
    </source>
</evidence>
<accession>A0AAD9L3V1</accession>
<keyword evidence="1" id="KW-0479">Metal-binding</keyword>
<proteinExistence type="inferred from homology"/>
<sequence length="112" mass="13395">MLHSGAFEAQAVAIFNVYDYVIDHLDRDLDGVMYKLEQTARYHSKIENFYGEFFQYLEEPLIQALREKQFENFKARDEELMRTLFRWMQKHMTLEMESSQYEGTTGGGNYDQ</sequence>
<gene>
    <name evidence="3" type="ORF">NP493_336g00000</name>
</gene>
<dbReference type="AlphaFoldDB" id="A0AAD9L3V1"/>
<dbReference type="InterPro" id="IPR009050">
    <property type="entry name" value="Globin-like_sf"/>
</dbReference>
<dbReference type="GO" id="GO:0019825">
    <property type="term" value="F:oxygen binding"/>
    <property type="evidence" value="ECO:0007669"/>
    <property type="project" value="InterPro"/>
</dbReference>